<dbReference type="GeneID" id="10511071"/>
<dbReference type="EMBL" id="GL871351">
    <property type="protein sequence ID" value="EGC30179.1"/>
    <property type="molecule type" value="Genomic_DNA"/>
</dbReference>
<feature type="region of interest" description="Disordered" evidence="1">
    <location>
        <begin position="19"/>
        <end position="84"/>
    </location>
</feature>
<keyword evidence="3" id="KW-1185">Reference proteome</keyword>
<organism evidence="2 3">
    <name type="scientific">Dictyostelium purpureum</name>
    <name type="common">Slime mold</name>
    <dbReference type="NCBI Taxonomy" id="5786"/>
    <lineage>
        <taxon>Eukaryota</taxon>
        <taxon>Amoebozoa</taxon>
        <taxon>Evosea</taxon>
        <taxon>Eumycetozoa</taxon>
        <taxon>Dictyostelia</taxon>
        <taxon>Dictyosteliales</taxon>
        <taxon>Dictyosteliaceae</taxon>
        <taxon>Dictyostelium</taxon>
    </lineage>
</organism>
<dbReference type="KEGG" id="dpp:DICPUDRAFT_93025"/>
<dbReference type="Proteomes" id="UP000001064">
    <property type="component" value="Unassembled WGS sequence"/>
</dbReference>
<dbReference type="AlphaFoldDB" id="F1A0W1"/>
<dbReference type="VEuPathDB" id="AmoebaDB:DICPUDRAFT_93025"/>
<proteinExistence type="predicted"/>
<feature type="compositionally biased region" description="Polar residues" evidence="1">
    <location>
        <begin position="58"/>
        <end position="69"/>
    </location>
</feature>
<feature type="compositionally biased region" description="Low complexity" evidence="1">
    <location>
        <begin position="41"/>
        <end position="57"/>
    </location>
</feature>
<protein>
    <submittedName>
        <fullName evidence="2">Uncharacterized protein</fullName>
    </submittedName>
</protein>
<sequence>MLFILNYKMLFKSLGSIVNQSQSSSPNYSSSEDNLNTCTFSKSPVPSSSPLSSSYGSNHNAHTNRSNAPSMVFSRPYWSSTNGF</sequence>
<reference evidence="3" key="1">
    <citation type="journal article" date="2011" name="Genome Biol.">
        <title>Comparative genomics of the social amoebae Dictyostelium discoideum and Dictyostelium purpureum.</title>
        <authorList>
            <consortium name="US DOE Joint Genome Institute (JGI-PGF)"/>
            <person name="Sucgang R."/>
            <person name="Kuo A."/>
            <person name="Tian X."/>
            <person name="Salerno W."/>
            <person name="Parikh A."/>
            <person name="Feasley C.L."/>
            <person name="Dalin E."/>
            <person name="Tu H."/>
            <person name="Huang E."/>
            <person name="Barry K."/>
            <person name="Lindquist E."/>
            <person name="Shapiro H."/>
            <person name="Bruce D."/>
            <person name="Schmutz J."/>
            <person name="Salamov A."/>
            <person name="Fey P."/>
            <person name="Gaudet P."/>
            <person name="Anjard C."/>
            <person name="Babu M.M."/>
            <person name="Basu S."/>
            <person name="Bushmanova Y."/>
            <person name="van der Wel H."/>
            <person name="Katoh-Kurasawa M."/>
            <person name="Dinh C."/>
            <person name="Coutinho P.M."/>
            <person name="Saito T."/>
            <person name="Elias M."/>
            <person name="Schaap P."/>
            <person name="Kay R.R."/>
            <person name="Henrissat B."/>
            <person name="Eichinger L."/>
            <person name="Rivero F."/>
            <person name="Putnam N.H."/>
            <person name="West C.M."/>
            <person name="Loomis W.F."/>
            <person name="Chisholm R.L."/>
            <person name="Shaulsky G."/>
            <person name="Strassmann J.E."/>
            <person name="Queller D.C."/>
            <person name="Kuspa A."/>
            <person name="Grigoriev I.V."/>
        </authorList>
    </citation>
    <scope>NUCLEOTIDE SEQUENCE [LARGE SCALE GENOMIC DNA]</scope>
    <source>
        <strain evidence="3">QSDP1</strain>
    </source>
</reference>
<dbReference type="InParanoid" id="F1A0W1"/>
<feature type="compositionally biased region" description="Low complexity" evidence="1">
    <location>
        <begin position="19"/>
        <end position="31"/>
    </location>
</feature>
<accession>F1A0W1</accession>
<evidence type="ECO:0000256" key="1">
    <source>
        <dbReference type="SAM" id="MobiDB-lite"/>
    </source>
</evidence>
<name>F1A0W1_DICPU</name>
<gene>
    <name evidence="2" type="ORF">DICPUDRAFT_93025</name>
</gene>
<evidence type="ECO:0000313" key="2">
    <source>
        <dbReference type="EMBL" id="EGC30179.1"/>
    </source>
</evidence>
<dbReference type="RefSeq" id="XP_003293305.1">
    <property type="nucleotide sequence ID" value="XM_003293257.1"/>
</dbReference>
<evidence type="ECO:0000313" key="3">
    <source>
        <dbReference type="Proteomes" id="UP000001064"/>
    </source>
</evidence>